<feature type="region of interest" description="Disordered" evidence="1">
    <location>
        <begin position="2833"/>
        <end position="2860"/>
    </location>
</feature>
<feature type="region of interest" description="Disordered" evidence="1">
    <location>
        <begin position="1897"/>
        <end position="1993"/>
    </location>
</feature>
<dbReference type="InParanoid" id="A0A6J0BD16"/>
<dbReference type="Proteomes" id="UP000829291">
    <property type="component" value="Chromosome 7"/>
</dbReference>
<feature type="compositionally biased region" description="Basic residues" evidence="1">
    <location>
        <begin position="1434"/>
        <end position="1463"/>
    </location>
</feature>
<keyword evidence="2" id="KW-1185">Reference proteome</keyword>
<dbReference type="PANTHER" id="PTHR14435">
    <property type="entry name" value="ZINC FINGER PROTEIN 106"/>
    <property type="match status" value="1"/>
</dbReference>
<dbReference type="GO" id="GO:0017124">
    <property type="term" value="F:SH3 domain binding"/>
    <property type="evidence" value="ECO:0007669"/>
    <property type="project" value="TreeGrafter"/>
</dbReference>
<feature type="region of interest" description="Disordered" evidence="1">
    <location>
        <begin position="3764"/>
        <end position="3788"/>
    </location>
</feature>
<feature type="compositionally biased region" description="Basic and acidic residues" evidence="1">
    <location>
        <begin position="1412"/>
        <end position="1433"/>
    </location>
</feature>
<dbReference type="GO" id="GO:0005829">
    <property type="term" value="C:cytosol"/>
    <property type="evidence" value="ECO:0007669"/>
    <property type="project" value="TreeGrafter"/>
</dbReference>
<feature type="compositionally biased region" description="Polar residues" evidence="1">
    <location>
        <begin position="3636"/>
        <end position="3649"/>
    </location>
</feature>
<feature type="compositionally biased region" description="Low complexity" evidence="1">
    <location>
        <begin position="906"/>
        <end position="916"/>
    </location>
</feature>
<feature type="region of interest" description="Disordered" evidence="1">
    <location>
        <begin position="410"/>
        <end position="461"/>
    </location>
</feature>
<dbReference type="GO" id="GO:0016020">
    <property type="term" value="C:membrane"/>
    <property type="evidence" value="ECO:0007669"/>
    <property type="project" value="TreeGrafter"/>
</dbReference>
<feature type="compositionally biased region" description="Basic and acidic residues" evidence="1">
    <location>
        <begin position="709"/>
        <end position="728"/>
    </location>
</feature>
<gene>
    <name evidence="3 4 5" type="primary">LOC107218279</name>
</gene>
<feature type="compositionally biased region" description="Basic residues" evidence="1">
    <location>
        <begin position="3035"/>
        <end position="3054"/>
    </location>
</feature>
<feature type="compositionally biased region" description="Polar residues" evidence="1">
    <location>
        <begin position="3597"/>
        <end position="3616"/>
    </location>
</feature>
<dbReference type="InterPro" id="IPR001680">
    <property type="entry name" value="WD40_rpt"/>
</dbReference>
<dbReference type="GeneID" id="107218279"/>
<dbReference type="SUPFAM" id="SSF50978">
    <property type="entry name" value="WD40 repeat-like"/>
    <property type="match status" value="1"/>
</dbReference>
<feature type="region of interest" description="Disordered" evidence="1">
    <location>
        <begin position="1"/>
        <end position="41"/>
    </location>
</feature>
<dbReference type="GO" id="GO:0003723">
    <property type="term" value="F:RNA binding"/>
    <property type="evidence" value="ECO:0007669"/>
    <property type="project" value="InterPro"/>
</dbReference>
<feature type="compositionally biased region" description="Polar residues" evidence="1">
    <location>
        <begin position="1982"/>
        <end position="1993"/>
    </location>
</feature>
<feature type="compositionally biased region" description="Basic and acidic residues" evidence="1">
    <location>
        <begin position="3112"/>
        <end position="3128"/>
    </location>
</feature>
<feature type="region of interest" description="Disordered" evidence="1">
    <location>
        <begin position="1278"/>
        <end position="1472"/>
    </location>
</feature>
<dbReference type="Gene3D" id="2.130.10.10">
    <property type="entry name" value="YVTN repeat-like/Quinoprotein amine dehydrogenase"/>
    <property type="match status" value="2"/>
</dbReference>
<feature type="region of interest" description="Disordered" evidence="1">
    <location>
        <begin position="1791"/>
        <end position="1825"/>
    </location>
</feature>
<feature type="compositionally biased region" description="Acidic residues" evidence="1">
    <location>
        <begin position="3764"/>
        <end position="3773"/>
    </location>
</feature>
<feature type="region of interest" description="Disordered" evidence="1">
    <location>
        <begin position="3636"/>
        <end position="3665"/>
    </location>
</feature>
<evidence type="ECO:0000313" key="4">
    <source>
        <dbReference type="RefSeq" id="XP_046600682.1"/>
    </source>
</evidence>
<feature type="region of interest" description="Disordered" evidence="1">
    <location>
        <begin position="219"/>
        <end position="259"/>
    </location>
</feature>
<feature type="compositionally biased region" description="Basic and acidic residues" evidence="1">
    <location>
        <begin position="2983"/>
        <end position="2999"/>
    </location>
</feature>
<dbReference type="InterPro" id="IPR042622">
    <property type="entry name" value="Znf106"/>
</dbReference>
<name>A0A6J0BD16_NEOLC</name>
<dbReference type="InterPro" id="IPR015943">
    <property type="entry name" value="WD40/YVTN_repeat-like_dom_sf"/>
</dbReference>
<feature type="compositionally biased region" description="Basic and acidic residues" evidence="1">
    <location>
        <begin position="876"/>
        <end position="904"/>
    </location>
</feature>
<feature type="region of interest" description="Disordered" evidence="1">
    <location>
        <begin position="2074"/>
        <end position="2115"/>
    </location>
</feature>
<proteinExistence type="predicted"/>
<feature type="compositionally biased region" description="Polar residues" evidence="1">
    <location>
        <begin position="1311"/>
        <end position="1321"/>
    </location>
</feature>
<feature type="compositionally biased region" description="Basic and acidic residues" evidence="1">
    <location>
        <begin position="1930"/>
        <end position="1980"/>
    </location>
</feature>
<protein>
    <submittedName>
        <fullName evidence="3 4">Uncharacterized protein LOC107218279</fullName>
    </submittedName>
</protein>
<evidence type="ECO:0000313" key="5">
    <source>
        <dbReference type="RefSeq" id="XP_046600683.1"/>
    </source>
</evidence>
<feature type="compositionally biased region" description="Basic residues" evidence="1">
    <location>
        <begin position="3142"/>
        <end position="3156"/>
    </location>
</feature>
<feature type="region of interest" description="Disordered" evidence="1">
    <location>
        <begin position="330"/>
        <end position="356"/>
    </location>
</feature>
<feature type="compositionally biased region" description="Basic and acidic residues" evidence="1">
    <location>
        <begin position="3019"/>
        <end position="3029"/>
    </location>
</feature>
<feature type="compositionally biased region" description="Basic and acidic residues" evidence="1">
    <location>
        <begin position="2015"/>
        <end position="2027"/>
    </location>
</feature>
<feature type="compositionally biased region" description="Polar residues" evidence="1">
    <location>
        <begin position="928"/>
        <end position="946"/>
    </location>
</feature>
<feature type="compositionally biased region" description="Basic and acidic residues" evidence="1">
    <location>
        <begin position="3062"/>
        <end position="3079"/>
    </location>
</feature>
<feature type="compositionally biased region" description="Basic and acidic residues" evidence="1">
    <location>
        <begin position="3157"/>
        <end position="3182"/>
    </location>
</feature>
<feature type="region of interest" description="Disordered" evidence="1">
    <location>
        <begin position="3533"/>
        <end position="3558"/>
    </location>
</feature>
<reference evidence="3" key="1">
    <citation type="submission" date="2025-04" db="UniProtKB">
        <authorList>
            <consortium name="RefSeq"/>
        </authorList>
    </citation>
    <scope>IDENTIFICATION</scope>
    <source>
        <tissue evidence="4 5">Thorax and Abdomen</tissue>
        <tissue evidence="3">Whole body</tissue>
    </source>
</reference>
<feature type="region of interest" description="Disordered" evidence="1">
    <location>
        <begin position="705"/>
        <end position="776"/>
    </location>
</feature>
<feature type="region of interest" description="Disordered" evidence="1">
    <location>
        <begin position="3591"/>
        <end position="3616"/>
    </location>
</feature>
<feature type="compositionally biased region" description="Basic and acidic residues" evidence="1">
    <location>
        <begin position="1498"/>
        <end position="1512"/>
    </location>
</feature>
<feature type="compositionally biased region" description="Polar residues" evidence="1">
    <location>
        <begin position="1330"/>
        <end position="1361"/>
    </location>
</feature>
<feature type="compositionally biased region" description="Basic residues" evidence="1">
    <location>
        <begin position="2031"/>
        <end position="2041"/>
    </location>
</feature>
<feature type="compositionally biased region" description="Polar residues" evidence="1">
    <location>
        <begin position="1540"/>
        <end position="1562"/>
    </location>
</feature>
<feature type="region of interest" description="Disordered" evidence="1">
    <location>
        <begin position="2667"/>
        <end position="2688"/>
    </location>
</feature>
<feature type="compositionally biased region" description="Low complexity" evidence="1">
    <location>
        <begin position="3003"/>
        <end position="3018"/>
    </location>
</feature>
<feature type="compositionally biased region" description="Basic and acidic residues" evidence="1">
    <location>
        <begin position="1296"/>
        <end position="1310"/>
    </location>
</feature>
<feature type="compositionally biased region" description="Basic and acidic residues" evidence="1">
    <location>
        <begin position="1839"/>
        <end position="1852"/>
    </location>
</feature>
<feature type="region of interest" description="Disordered" evidence="1">
    <location>
        <begin position="2015"/>
        <end position="2046"/>
    </location>
</feature>
<feature type="compositionally biased region" description="Basic and acidic residues" evidence="1">
    <location>
        <begin position="2946"/>
        <end position="2972"/>
    </location>
</feature>
<feature type="compositionally biased region" description="Polar residues" evidence="1">
    <location>
        <begin position="3187"/>
        <end position="3204"/>
    </location>
</feature>
<feature type="compositionally biased region" description="Basic and acidic residues" evidence="1">
    <location>
        <begin position="3223"/>
        <end position="3232"/>
    </location>
</feature>
<feature type="compositionally biased region" description="Polar residues" evidence="1">
    <location>
        <begin position="1853"/>
        <end position="1869"/>
    </location>
</feature>
<feature type="compositionally biased region" description="Polar residues" evidence="1">
    <location>
        <begin position="2973"/>
        <end position="2982"/>
    </location>
</feature>
<feature type="compositionally biased region" description="Basic and acidic residues" evidence="1">
    <location>
        <begin position="342"/>
        <end position="356"/>
    </location>
</feature>
<dbReference type="PANTHER" id="PTHR14435:SF2">
    <property type="entry name" value="ZINC FINGER PROTEIN 106"/>
    <property type="match status" value="1"/>
</dbReference>
<feature type="region of interest" description="Disordered" evidence="1">
    <location>
        <begin position="876"/>
        <end position="952"/>
    </location>
</feature>
<feature type="compositionally biased region" description="Basic residues" evidence="1">
    <location>
        <begin position="2842"/>
        <end position="2860"/>
    </location>
</feature>
<dbReference type="RefSeq" id="XP_046600682.1">
    <property type="nucleotide sequence ID" value="XM_046744726.1"/>
</dbReference>
<feature type="region of interest" description="Disordered" evidence="1">
    <location>
        <begin position="1489"/>
        <end position="1583"/>
    </location>
</feature>
<accession>A0A6J0BD16</accession>
<feature type="region of interest" description="Disordered" evidence="1">
    <location>
        <begin position="638"/>
        <end position="658"/>
    </location>
</feature>
<feature type="compositionally biased region" description="Basic and acidic residues" evidence="1">
    <location>
        <begin position="753"/>
        <end position="767"/>
    </location>
</feature>
<dbReference type="InterPro" id="IPR036322">
    <property type="entry name" value="WD40_repeat_dom_sf"/>
</dbReference>
<feature type="compositionally biased region" description="Basic and acidic residues" evidence="1">
    <location>
        <begin position="1897"/>
        <end position="1919"/>
    </location>
</feature>
<feature type="region of interest" description="Disordered" evidence="1">
    <location>
        <begin position="832"/>
        <end position="860"/>
    </location>
</feature>
<evidence type="ECO:0000313" key="3">
    <source>
        <dbReference type="RefSeq" id="XP_015511593.1"/>
    </source>
</evidence>
<dbReference type="SMART" id="SM00320">
    <property type="entry name" value="WD40"/>
    <property type="match status" value="4"/>
</dbReference>
<organism evidence="2 3">
    <name type="scientific">Neodiprion lecontei</name>
    <name type="common">Redheaded pine sawfly</name>
    <dbReference type="NCBI Taxonomy" id="441921"/>
    <lineage>
        <taxon>Eukaryota</taxon>
        <taxon>Metazoa</taxon>
        <taxon>Ecdysozoa</taxon>
        <taxon>Arthropoda</taxon>
        <taxon>Hexapoda</taxon>
        <taxon>Insecta</taxon>
        <taxon>Pterygota</taxon>
        <taxon>Neoptera</taxon>
        <taxon>Endopterygota</taxon>
        <taxon>Hymenoptera</taxon>
        <taxon>Tenthredinoidea</taxon>
        <taxon>Diprionidae</taxon>
        <taxon>Diprioninae</taxon>
        <taxon>Neodiprion</taxon>
    </lineage>
</organism>
<feature type="compositionally biased region" description="Basic and acidic residues" evidence="1">
    <location>
        <begin position="1792"/>
        <end position="1804"/>
    </location>
</feature>
<feature type="compositionally biased region" description="Basic and acidic residues" evidence="1">
    <location>
        <begin position="227"/>
        <end position="250"/>
    </location>
</feature>
<dbReference type="RefSeq" id="XP_046600683.1">
    <property type="nucleotide sequence ID" value="XM_046744727.1"/>
</dbReference>
<feature type="region of interest" description="Disordered" evidence="1">
    <location>
        <begin position="2924"/>
        <end position="3232"/>
    </location>
</feature>
<evidence type="ECO:0000313" key="2">
    <source>
        <dbReference type="Proteomes" id="UP000829291"/>
    </source>
</evidence>
<sequence>MSGGGFRGRGPALRGRRGMAGGVGGLHNPRPNFNQQRRDGHGPMRNYWNDRSLPPWRQMNGMPPPQRPQFPIYESHHYRGQPQFCPGPGHRGRGNNQRMLGDRGMRRGMPPHPPGFSGMGMIRSRPPEPTRFPPLGSEEERQQKIAETADKLKQKLSTLTVSSSTGVNFWEDDFESAGFSKTNEEDDTILNKGIPELRHEPPELNLTVKDLKDIGRVDPDSSINSYEHAERSAYREEDGLTIGDRGREPEPFDSNTSSEYFVNDKSTARYCGDIGTEGPTDVRKESTIQNEQMGCGFDQVDFAHLDHSQSRGRDTSSPKAMEDTTRFQNEKDLEQQQKASQIHHEPHSVAKEQPDQLKKVREKLREVIENEQRGEGGRGRRFESERNIGQQTDTRMGFQLDIGPRLQSEIGSDFHPGSRPTLQRFQSPPRFRPPFRPEHETQSNFRPAVQPTRFDQPNFSMGPRFQRPQMMHSEFSNRPAPRMGSGDRDIRMGFDPSGPPPGFNAGPFFNRSELPPKFMIPGGQNSQQPPLGFFPAGPISGFVGQDKEPPFGSGIVSSPPVSDFSQIGYTQISHIHMTQGPGYIPVVNGSFNPVIPLTNTASGIIPQFPVSAVPSTSASNSPDEPRVVINPMPIAIEALDIQPPPPPPSPPKEKRETCQLTEEKLLKPAEDQQIRQNPTSNMNDELEDMQEALEFAKQFMNMNTDAEEKEERNEEGEKTQKTQEDSGKSDGPMLVELPPTISQVQPPPPREPVTSEKQESKESKTKNIETSSKQVRQEIVLNKYAGNESLVLDNKSLMNELPRPKVAFNVNSTIKKITQIEEWKTQQVEPIVQSSSSQSRRLKLSESSTSPLAVRDESKGTKKECVLILNPVDDRRDVKDREQRDNQKNKRRHREEGRRGERKSSSRNSSRNSSTSPSTVSADGFRDSSPSQLVRTKSAHQSSPKETANDRVDAASLKIRASTSKTSGNSLLASTVDANWKDKVINQFLKMSKNDICNMVNSSGLRKFDIAMKRLVKERKYSLSQERRSSADDAVKGYDMSREEFMSQLSAMLDPSATVDVKNLPAKFIQHLSEVLKLDVESHLNDGAELTVENDNPLDGLDSAEVNRENENEGNNLLDNHPETPSFEQFLGSDVNPGPDYSTDDTFALSTKSELCSNPETHVTTDIGHMLTDSHDSGSNPANDDSLPNMAAIDDIFSAGIAKAKLGQKSANRITEENSLDEADMDFSSKGGFLRARNLRTMQASLPHVLINDIFTLKPDDSLPVSLQDTFQTSIESGAEGWNRKKRQNPDTFRNLTKEEWEARCAEKDIASSSKTSSPRGTGSPRALSLKSNRSTRNQSPPTPVRETSTRSSSATQGRQTDSNDSEDSSSGWSSDSSDSEHSLHGTPNVSKLLRVIKEREKRAKNRSLNETIRDEVNSEIEREKYKDRERQRERRMRKREKSKRKRERKGKKKKRKHKKRNIEKHEQTEEELIVPKVEVSSMDVIIKEEPEFEEQETVSKKFNSTEKDHPVMNKLSRSAPEEQTHVQHQNAIPKRLDSGLNSQKAPSRQKSVTCPMTQKSTGEVKANKAPPPSVPNVNVTPSPDVDTVKKALTPAVNIVKLTRAPAIDSVKKAPLPTVKLTPLPAVDTVKKALLPANNAVKISPSPALVTVKKAPPTAVNVVKLARSSAVDTVKKAPLSAINAVKVTPVPAVATIKEASPSSVGIAKEAALPVVDVTHKAPVCVADNGKEAPKVLSTLEKLRKNTESGSWPSLPEIPLVNVRLVDIKHTVNQLKKSGAKKINIQAYKARKLQGDTEKQEKANEVETCPAPPADDSPSCPKSSGELVCDVKTNEKVDGLKGPRIKTQDDGTEKNSTNIVKSELTESQAAHAQGPLRRRILRRGTCCAEKLGVEKMATEKTKQKKKAEATEQKKNQKTMEEQQVNDENEKEIDRKDSKNDSRDREASLSNEERCKKMKESEDKLRSHLVQEKRCDSPKPQDKFPSSSAQQKNNFIIESSNAELDKLSTKKINEKSDVQFSKDQKDLSETKQVGKRLVRRRSRASSEQRNPVIILEKITTEQKKENIEHLKMTEAPAKHAEVPAVSETGEKLQVPEVATGESGSLSSDKQLTRIESRASSEQLSPVIILDNIATEQKKENIEHLEMTKNLAKDAGTPTVSETGEKLLLPEVVAGKRENPTPDKQLERVEHRVSSEQHSSMFILDKMTTEQNGAENIKHLEIIENVEALVTKVTEGSAAHQVIAPEIAEPIPEEQFARIEPRVENDRHSPVLILDKIVTEQEQEENIKHIETTENLEKKAETPAVHEEAEILEVPKVVVDGGAKLIPENIETVMSVTDPLPQVETEADEAVVCEEQVLTEVETRSVDDTKNDLQTENLRESIEKDLSITEDPVIQNVATSTAAVEREMRISTESNVTDEAEHVIDATDNVIDLPETQEELLRHEAEKIMLVSNQLDGDELDPTESRDSDVRTVVNDLIQEVVSRLEILSDETETETIIATSSMVEIAAELSELSEYGALDLKSPEPPESPLKGFSEDSINSSLLGKRKLVQSVLEITEDFISSKRCKDIDEIMLSMIRESGSCTEVIVSSDSGELGDSALKINEGVELGSTIEEENQHMSDAAIAHGNGEICQGPGTPSGDTLSLGSSIDLDNSEFIVLSEILSDDNFPREENEFDETEPEGQKQGGKINCSEDMSGKVVKEHVEAQENTEVLRKSLKEKEELEAILWDLTESSHPAIVKDLSPSIELEITSSREICDTQQPADKCNQTPSVEQIFESNEPVEDLVKDKDAGEVLNCDSHSKIIQNTENDECIRGNDSATPEVSDDKITKMDKNVLSSENTSSSKHLHGVKRRHGMKHKKQKKLAVIGEKKIRDMLKEEELVTIVKKVQTKESVMARMVEIDLEVHKLMSEKMKLYEMLKSGDLPVEQSSASTKGFAEPLLDNTSTSHRKSDTHTGRKECSRTPDRQESTSKARTESPQPRSETCTGKRECSRNSRECESSSKTRSVSPHAKSAKSVVSSAAKDDTSRRDDSETITVFKKKKKKKKRNQEKRERLTRHSGITADNECKSSRVRKELPDKQVDSKTLITKGKGDKKSNSSHSSKHNEVKNLNLSLRSEERESKSVEFTKTMEKNPVAEVQSAAGQRSRRSQHNRESRRKADRAAGLKDDQSKKKEQLQEASHETKLRSRTICESLNSAVEKQDSSQVSEAMVSKGSRKSFSVPPPAKKPEKREKTVTRVRRRVIFTKGRKGRLKRAPKPREYSPNVLSASEDEIPLNLLYVKISPKKHRNSSNIVRSTSTKLPDTKSNPVIDHLQEAIDAVAEGKIDEYQQSGKSNVVEVPKTTATKVDVPKVIHQVLPDASIQCEVHPLAADRPSCDETSVQNNCEEEPRKLQSLNEIETAIGAIARKLQTPILQSDNNSPTARVLEISLKNSGGIDVIETNQCRGNTVGSKGGVNQFLPSEQSCNESGVAIASLNPMVDIPDFVKDESRIMPPDPDLGSNFICRNLGIEKDLDNLDFMLETVSCNVEKEVEVSSSAVTRGKRKRMASTDRGPGGNALPKKRSAITRLEMMSCYVCLTDCNKYTDLKKSLLKTGSRRSSRISNAGSDRSVEQTPQQKLNTAGPFCIESAMECDVRTAKSNSPFSLQPTSSAEPTAATECPDKSLARHRQPIDGEIDIGEMERHSQCDNEELSVIEIQRSTMTEGGSRPASTPLKLAANVARRYNPTYFNSSGRSSVVLEKSTQEQQSKLRPRSKSVINIADLRADWDEPSLEETDSTIEQTSAPVKEKPDTGLNQDEIQIVRETGNERTENEVQEVELPRIQYSVHKGPILEVKVFGDSILAASEDGVIYRYSQTCNGILNTYEGHRAAVTCMYVLGVGGMEIVRDWLFSGSLDGSLRCFDIKTSVQIRGAADVRSPIQCMDQAWGVIYLGTKSGYVFRFNIKSHTFKSDEIKFSEEAVLALKATTEGPRRVLIAASRSQPITIRDALSGLFLRTISGNRSYTVYSLMMESNLVYCGTSSTALPVFDFINGSQVELYNAGPGIVCMRMYKRLLFAGCYDGNIYVFDTKERRLVCSIPGPGNMLLSMDIVKNKIVAGSKDRRLHMWQMPDQVQAILATRT</sequence>
<dbReference type="RefSeq" id="XP_015511593.1">
    <property type="nucleotide sequence ID" value="XM_015656107.1"/>
</dbReference>
<dbReference type="OrthoDB" id="10002522at2759"/>
<dbReference type="KEGG" id="nlo:107218279"/>
<feature type="region of interest" description="Disordered" evidence="1">
    <location>
        <begin position="1839"/>
        <end position="1876"/>
    </location>
</feature>
<evidence type="ECO:0000256" key="1">
    <source>
        <dbReference type="SAM" id="MobiDB-lite"/>
    </source>
</evidence>